<dbReference type="InterPro" id="IPR007867">
    <property type="entry name" value="GMC_OxRtase_C"/>
</dbReference>
<dbReference type="Gene3D" id="3.50.50.60">
    <property type="entry name" value="FAD/NAD(P)-binding domain"/>
    <property type="match status" value="1"/>
</dbReference>
<dbReference type="PIRSF" id="PIRSF000137">
    <property type="entry name" value="Alcohol_oxidase"/>
    <property type="match status" value="1"/>
</dbReference>
<feature type="domain" description="Glucose-methanol-choline oxidoreductase N-terminal" evidence="7">
    <location>
        <begin position="132"/>
        <end position="155"/>
    </location>
</feature>
<dbReference type="Proteomes" id="UP001153954">
    <property type="component" value="Unassembled WGS sequence"/>
</dbReference>
<comment type="cofactor">
    <cofactor evidence="1 5">
        <name>FAD</name>
        <dbReference type="ChEBI" id="CHEBI:57692"/>
    </cofactor>
</comment>
<evidence type="ECO:0000256" key="2">
    <source>
        <dbReference type="ARBA" id="ARBA00010790"/>
    </source>
</evidence>
<keyword evidence="10" id="KW-1185">Reference proteome</keyword>
<dbReference type="Pfam" id="PF05199">
    <property type="entry name" value="GMC_oxred_C"/>
    <property type="match status" value="1"/>
</dbReference>
<evidence type="ECO:0000313" key="9">
    <source>
        <dbReference type="EMBL" id="CAH2087868.1"/>
    </source>
</evidence>
<dbReference type="GO" id="GO:0050660">
    <property type="term" value="F:flavin adenine dinucleotide binding"/>
    <property type="evidence" value="ECO:0007669"/>
    <property type="project" value="InterPro"/>
</dbReference>
<feature type="binding site" evidence="5">
    <location>
        <begin position="142"/>
        <end position="145"/>
    </location>
    <ligand>
        <name>FAD</name>
        <dbReference type="ChEBI" id="CHEBI:57692"/>
    </ligand>
</feature>
<keyword evidence="4 5" id="KW-0274">FAD</keyword>
<evidence type="ECO:0000256" key="1">
    <source>
        <dbReference type="ARBA" id="ARBA00001974"/>
    </source>
</evidence>
<dbReference type="EMBL" id="CAKOGL010000007">
    <property type="protein sequence ID" value="CAH2087868.1"/>
    <property type="molecule type" value="Genomic_DNA"/>
</dbReference>
<organism evidence="9 10">
    <name type="scientific">Euphydryas editha</name>
    <name type="common">Edith's checkerspot</name>
    <dbReference type="NCBI Taxonomy" id="104508"/>
    <lineage>
        <taxon>Eukaryota</taxon>
        <taxon>Metazoa</taxon>
        <taxon>Ecdysozoa</taxon>
        <taxon>Arthropoda</taxon>
        <taxon>Hexapoda</taxon>
        <taxon>Insecta</taxon>
        <taxon>Pterygota</taxon>
        <taxon>Neoptera</taxon>
        <taxon>Endopterygota</taxon>
        <taxon>Lepidoptera</taxon>
        <taxon>Glossata</taxon>
        <taxon>Ditrysia</taxon>
        <taxon>Papilionoidea</taxon>
        <taxon>Nymphalidae</taxon>
        <taxon>Nymphalinae</taxon>
        <taxon>Euphydryas</taxon>
    </lineage>
</organism>
<dbReference type="PANTHER" id="PTHR11552:SF147">
    <property type="entry name" value="CHOLINE DEHYDROGENASE, MITOCHONDRIAL"/>
    <property type="match status" value="1"/>
</dbReference>
<dbReference type="SUPFAM" id="SSF54373">
    <property type="entry name" value="FAD-linked reductases, C-terminal domain"/>
    <property type="match status" value="1"/>
</dbReference>
<evidence type="ECO:0000313" key="10">
    <source>
        <dbReference type="Proteomes" id="UP001153954"/>
    </source>
</evidence>
<evidence type="ECO:0000256" key="4">
    <source>
        <dbReference type="ARBA" id="ARBA00022827"/>
    </source>
</evidence>
<dbReference type="InterPro" id="IPR000172">
    <property type="entry name" value="GMC_OxRdtase_N"/>
</dbReference>
<feature type="domain" description="Glucose-methanol-choline oxidoreductase N-terminal" evidence="8">
    <location>
        <begin position="316"/>
        <end position="330"/>
    </location>
</feature>
<gene>
    <name evidence="9" type="ORF">EEDITHA_LOCUS4084</name>
</gene>
<dbReference type="PROSITE" id="PS00624">
    <property type="entry name" value="GMC_OXRED_2"/>
    <property type="match status" value="1"/>
</dbReference>
<dbReference type="AlphaFoldDB" id="A0AAU9TLM9"/>
<name>A0AAU9TLM9_EUPED</name>
<dbReference type="InterPro" id="IPR036188">
    <property type="entry name" value="FAD/NAD-bd_sf"/>
</dbReference>
<proteinExistence type="inferred from homology"/>
<dbReference type="PROSITE" id="PS00623">
    <property type="entry name" value="GMC_OXRED_1"/>
    <property type="match status" value="1"/>
</dbReference>
<evidence type="ECO:0000259" key="8">
    <source>
        <dbReference type="PROSITE" id="PS00624"/>
    </source>
</evidence>
<comment type="similarity">
    <text evidence="2 6">Belongs to the GMC oxidoreductase family.</text>
</comment>
<accession>A0AAU9TLM9</accession>
<dbReference type="InterPro" id="IPR012132">
    <property type="entry name" value="GMC_OxRdtase"/>
</dbReference>
<evidence type="ECO:0000256" key="6">
    <source>
        <dbReference type="RuleBase" id="RU003968"/>
    </source>
</evidence>
<sequence>MNFNVVVNNFLAFLQSATDFPWLRSLLQFLSLTQAIDPGGWPTSYHLKDGDTFDYIVVGAGSGGATVAARLSEVPEWKVLLLEAGGDPPPASVIPSMFWSLSHTKNDWDYVAQLDKGTGQSHLEGKLFMTRGKMLGGSSALNYEVYSRGVPEDYNEWNETAPGWDWNTVLPYFKKLERITDPTVFSNPYNAELHSTSGPVSISRPNTNNYFKKVHKTVLDSYGEIGLKTVLENNGPEVFGVSQPHYTFYNGRRSSTAESYLRPTKDRPNFFVTKLARATKILIDSVTKRVNGIRVLLKSNETIDLNINIEVIISAGSIDTPKLLMLSGIGPPEILSPLNISVLSDLPVGKNLQDHSFTPLIFIGQSGLRTAKQNLFTFTELDSYPVPIQCGFFRVNSSTSRGRERPDIQIFNIHVGAAVSPLILYLCRVILNHDEEFCFSMSKDNAYNEVDITLIILLHPVSRGQIKLRSSDPADDPIIELGYFRDKRDVAVGVDAVKFLSRLTNSTYYRNVHSKLAKLYIKGCQDLVYGSHAYWRCYVVNVVNTMLHPTGTCKMGPDGVVDERLRVHGFKNLRIVDASIMPLLPSGNTNIPTIMIGEKAADMIKEDYNKLPMN</sequence>
<evidence type="ECO:0000259" key="7">
    <source>
        <dbReference type="PROSITE" id="PS00623"/>
    </source>
</evidence>
<comment type="caution">
    <text evidence="9">The sequence shown here is derived from an EMBL/GenBank/DDBJ whole genome shotgun (WGS) entry which is preliminary data.</text>
</comment>
<keyword evidence="3 6" id="KW-0285">Flavoprotein</keyword>
<protein>
    <recommendedName>
        <fullName evidence="7 8">Glucose-methanol-choline oxidoreductase N-terminal domain-containing protein</fullName>
    </recommendedName>
</protein>
<dbReference type="GO" id="GO:0016614">
    <property type="term" value="F:oxidoreductase activity, acting on CH-OH group of donors"/>
    <property type="evidence" value="ECO:0007669"/>
    <property type="project" value="InterPro"/>
</dbReference>
<evidence type="ECO:0000256" key="3">
    <source>
        <dbReference type="ARBA" id="ARBA00022630"/>
    </source>
</evidence>
<evidence type="ECO:0000256" key="5">
    <source>
        <dbReference type="PIRSR" id="PIRSR000137-2"/>
    </source>
</evidence>
<dbReference type="Pfam" id="PF00732">
    <property type="entry name" value="GMC_oxred_N"/>
    <property type="match status" value="1"/>
</dbReference>
<reference evidence="9" key="1">
    <citation type="submission" date="2022-03" db="EMBL/GenBank/DDBJ databases">
        <authorList>
            <person name="Tunstrom K."/>
        </authorList>
    </citation>
    <scope>NUCLEOTIDE SEQUENCE</scope>
</reference>
<dbReference type="PANTHER" id="PTHR11552">
    <property type="entry name" value="GLUCOSE-METHANOL-CHOLINE GMC OXIDOREDUCTASE"/>
    <property type="match status" value="1"/>
</dbReference>
<dbReference type="SUPFAM" id="SSF51905">
    <property type="entry name" value="FAD/NAD(P)-binding domain"/>
    <property type="match status" value="1"/>
</dbReference>
<dbReference type="Gene3D" id="3.30.560.10">
    <property type="entry name" value="Glucose Oxidase, domain 3"/>
    <property type="match status" value="1"/>
</dbReference>